<evidence type="ECO:0000259" key="3">
    <source>
        <dbReference type="PROSITE" id="PS51371"/>
    </source>
</evidence>
<dbReference type="InterPro" id="IPR046342">
    <property type="entry name" value="CBS_dom_sf"/>
</dbReference>
<dbReference type="Pfam" id="PF00571">
    <property type="entry name" value="CBS"/>
    <property type="match status" value="2"/>
</dbReference>
<protein>
    <submittedName>
        <fullName evidence="4">CBS domain-containing protein</fullName>
    </submittedName>
</protein>
<dbReference type="KEGG" id="hmi:soil367_04500"/>
<keyword evidence="1" id="KW-0677">Repeat</keyword>
<feature type="domain" description="CBS" evidence="3">
    <location>
        <begin position="9"/>
        <end position="67"/>
    </location>
</feature>
<evidence type="ECO:0000256" key="1">
    <source>
        <dbReference type="ARBA" id="ARBA00022737"/>
    </source>
</evidence>
<reference evidence="4 5" key="1">
    <citation type="submission" date="2018-07" db="EMBL/GenBank/DDBJ databases">
        <title>Marsedoiliclastica nanhaica gen. nov. sp. nov., a novel marine hydrocarbonoclastic bacterium isolated from an in-situ enriched hydrocarbon-degrading consortium in deep-sea sediment.</title>
        <authorList>
            <person name="Dong C."/>
            <person name="Ma T."/>
            <person name="Liu R."/>
            <person name="Shao Z."/>
        </authorList>
    </citation>
    <scope>NUCLEOTIDE SEQUENCE [LARGE SCALE GENOMIC DNA]</scope>
    <source>
        <strain evidence="5">soil36-7</strain>
    </source>
</reference>
<dbReference type="InterPro" id="IPR051462">
    <property type="entry name" value="CBS_domain-containing"/>
</dbReference>
<keyword evidence="5" id="KW-1185">Reference proteome</keyword>
<feature type="domain" description="CBS" evidence="3">
    <location>
        <begin position="100"/>
        <end position="178"/>
    </location>
</feature>
<dbReference type="AlphaFoldDB" id="A0A4P7XEF9"/>
<gene>
    <name evidence="4" type="ORF">soil367_04500</name>
</gene>
<sequence>MALTAKDIMTPSVKAVPQSWTTQQLSRFLTANGIAGSPVADAHGAIVGIVTLKDLAELHWNKASPDLKSLTPEERAEVRRLRRLIFQEMSRTPAEVRDIMTPNAIAVSPETPVVDIATIMMEEHLHRIFVTETLPHPSPEAGDNAAEMKMSRNEKKEVVGIITTYDMLRVIAEPDLARSCLDR</sequence>
<evidence type="ECO:0000313" key="5">
    <source>
        <dbReference type="Proteomes" id="UP000298049"/>
    </source>
</evidence>
<name>A0A4P7XEF9_9ALTE</name>
<accession>A0A4P7XEF9</accession>
<dbReference type="Gene3D" id="3.10.580.10">
    <property type="entry name" value="CBS-domain"/>
    <property type="match status" value="1"/>
</dbReference>
<dbReference type="PANTHER" id="PTHR48108:SF26">
    <property type="entry name" value="CBS DOMAIN-CONTAINING PROTEIN DDB_G0289609"/>
    <property type="match status" value="1"/>
</dbReference>
<evidence type="ECO:0000256" key="2">
    <source>
        <dbReference type="PROSITE-ProRule" id="PRU00703"/>
    </source>
</evidence>
<dbReference type="OrthoDB" id="9793295at2"/>
<evidence type="ECO:0000313" key="4">
    <source>
        <dbReference type="EMBL" id="QCF25246.1"/>
    </source>
</evidence>
<proteinExistence type="predicted"/>
<dbReference type="Proteomes" id="UP000298049">
    <property type="component" value="Chromosome"/>
</dbReference>
<keyword evidence="2" id="KW-0129">CBS domain</keyword>
<organism evidence="4 5">
    <name type="scientific">Hydrocarboniclastica marina</name>
    <dbReference type="NCBI Taxonomy" id="2259620"/>
    <lineage>
        <taxon>Bacteria</taxon>
        <taxon>Pseudomonadati</taxon>
        <taxon>Pseudomonadota</taxon>
        <taxon>Gammaproteobacteria</taxon>
        <taxon>Alteromonadales</taxon>
        <taxon>Alteromonadaceae</taxon>
        <taxon>Hydrocarboniclastica</taxon>
    </lineage>
</organism>
<dbReference type="PANTHER" id="PTHR48108">
    <property type="entry name" value="CBS DOMAIN-CONTAINING PROTEIN CBSX2, CHLOROPLASTIC"/>
    <property type="match status" value="1"/>
</dbReference>
<dbReference type="InterPro" id="IPR000644">
    <property type="entry name" value="CBS_dom"/>
</dbReference>
<dbReference type="SUPFAM" id="SSF54631">
    <property type="entry name" value="CBS-domain pair"/>
    <property type="match status" value="1"/>
</dbReference>
<dbReference type="EMBL" id="CP031093">
    <property type="protein sequence ID" value="QCF25246.1"/>
    <property type="molecule type" value="Genomic_DNA"/>
</dbReference>
<dbReference type="RefSeq" id="WP_136547309.1">
    <property type="nucleotide sequence ID" value="NZ_CP031093.1"/>
</dbReference>
<dbReference type="PROSITE" id="PS51371">
    <property type="entry name" value="CBS"/>
    <property type="match status" value="2"/>
</dbReference>
<dbReference type="SMART" id="SM00116">
    <property type="entry name" value="CBS"/>
    <property type="match status" value="2"/>
</dbReference>